<reference evidence="8 9" key="1">
    <citation type="submission" date="2018-07" db="EMBL/GenBank/DDBJ databases">
        <title>Pedobacter sp. nov., isolated from soil.</title>
        <authorList>
            <person name="Zhou L.Y."/>
            <person name="Du Z.J."/>
        </authorList>
    </citation>
    <scope>NUCLEOTIDE SEQUENCE [LARGE SCALE GENOMIC DNA]</scope>
    <source>
        <strain evidence="8 9">JDX94</strain>
    </source>
</reference>
<dbReference type="EMBL" id="QPKV01000012">
    <property type="protein sequence ID" value="RDC54685.1"/>
    <property type="molecule type" value="Genomic_DNA"/>
</dbReference>
<protein>
    <submittedName>
        <fullName evidence="8">Recombinase family protein</fullName>
    </submittedName>
</protein>
<keyword evidence="9" id="KW-1185">Reference proteome</keyword>
<dbReference type="InterPro" id="IPR036162">
    <property type="entry name" value="Resolvase-like_N_sf"/>
</dbReference>
<evidence type="ECO:0000259" key="7">
    <source>
        <dbReference type="PROSITE" id="PS51737"/>
    </source>
</evidence>
<gene>
    <name evidence="8" type="ORF">DU508_20935</name>
</gene>
<evidence type="ECO:0000256" key="5">
    <source>
        <dbReference type="PROSITE-ProRule" id="PRU10137"/>
    </source>
</evidence>
<dbReference type="InterPro" id="IPR038109">
    <property type="entry name" value="DNA_bind_recomb_sf"/>
</dbReference>
<name>A0A369PTV3_9SPHI</name>
<dbReference type="InterPro" id="IPR006119">
    <property type="entry name" value="Resolv_N"/>
</dbReference>
<accession>A0A369PTV3</accession>
<dbReference type="PROSITE" id="PS00397">
    <property type="entry name" value="RECOMBINASES_1"/>
    <property type="match status" value="1"/>
</dbReference>
<evidence type="ECO:0000256" key="3">
    <source>
        <dbReference type="ARBA" id="ARBA00023172"/>
    </source>
</evidence>
<dbReference type="CDD" id="cd00338">
    <property type="entry name" value="Ser_Recombinase"/>
    <property type="match status" value="1"/>
</dbReference>
<dbReference type="AlphaFoldDB" id="A0A369PTV3"/>
<keyword evidence="3" id="KW-0233">DNA recombination</keyword>
<proteinExistence type="predicted"/>
<dbReference type="Gene3D" id="3.90.1750.20">
    <property type="entry name" value="Putative Large Serine Recombinase, Chain B, Domain 2"/>
    <property type="match status" value="1"/>
</dbReference>
<dbReference type="RefSeq" id="WP_115404620.1">
    <property type="nucleotide sequence ID" value="NZ_QPKV01000012.1"/>
</dbReference>
<dbReference type="GO" id="GO:0000150">
    <property type="term" value="F:DNA strand exchange activity"/>
    <property type="evidence" value="ECO:0007669"/>
    <property type="project" value="InterPro"/>
</dbReference>
<dbReference type="GO" id="GO:0003677">
    <property type="term" value="F:DNA binding"/>
    <property type="evidence" value="ECO:0007669"/>
    <property type="project" value="UniProtKB-KW"/>
</dbReference>
<feature type="active site" description="O-(5'-phospho-DNA)-serine intermediate" evidence="4 5">
    <location>
        <position position="11"/>
    </location>
</feature>
<dbReference type="Pfam" id="PF07508">
    <property type="entry name" value="Recombinase"/>
    <property type="match status" value="1"/>
</dbReference>
<feature type="domain" description="Resolvase/invertase-type recombinase catalytic" evidence="6">
    <location>
        <begin position="3"/>
        <end position="152"/>
    </location>
</feature>
<dbReference type="Proteomes" id="UP000253961">
    <property type="component" value="Unassembled WGS sequence"/>
</dbReference>
<evidence type="ECO:0000313" key="8">
    <source>
        <dbReference type="EMBL" id="RDC54685.1"/>
    </source>
</evidence>
<dbReference type="GO" id="GO:0015074">
    <property type="term" value="P:DNA integration"/>
    <property type="evidence" value="ECO:0007669"/>
    <property type="project" value="UniProtKB-KW"/>
</dbReference>
<dbReference type="PROSITE" id="PS51737">
    <property type="entry name" value="RECOMBINASE_DNA_BIND"/>
    <property type="match status" value="1"/>
</dbReference>
<dbReference type="InterPro" id="IPR006118">
    <property type="entry name" value="Recombinase_CS"/>
</dbReference>
<organism evidence="8 9">
    <name type="scientific">Pedobacter chinensis</name>
    <dbReference type="NCBI Taxonomy" id="2282421"/>
    <lineage>
        <taxon>Bacteria</taxon>
        <taxon>Pseudomonadati</taxon>
        <taxon>Bacteroidota</taxon>
        <taxon>Sphingobacteriia</taxon>
        <taxon>Sphingobacteriales</taxon>
        <taxon>Sphingobacteriaceae</taxon>
        <taxon>Pedobacter</taxon>
    </lineage>
</organism>
<evidence type="ECO:0000256" key="2">
    <source>
        <dbReference type="ARBA" id="ARBA00023125"/>
    </source>
</evidence>
<evidence type="ECO:0000313" key="9">
    <source>
        <dbReference type="Proteomes" id="UP000253961"/>
    </source>
</evidence>
<keyword evidence="2" id="KW-0238">DNA-binding</keyword>
<dbReference type="InterPro" id="IPR011109">
    <property type="entry name" value="DNA_bind_recombinase_dom"/>
</dbReference>
<sequence>MKSAYLYVRVSTDEQKRRGYSLPEQEDRLIKYCESNNICVKGVYREDFSAKDFNRPEWKKLVSELRKGRGKEENNILFIKWDRFSRNIQYAYEMLGILRKLNVSAMAIDQQIDLSVPESSVMLAIYLSVPEAENTRRAMNTLNGIRKAKEMGRYPNKAPVGYVNTASLDGRKIILPKQPESGIIRWVFRQLAKNIYKIGHLSEMAVNKGLRSTRSNFSKLIRNPVYCGLIPLKLGNGDIVMIKGIHEPLIPEALFYEVQDVINTKRKVSTIRTNFRSTFFLTGFLACPLCGKRLTGSFSQGNTRKYAYYHCRKGCKARVRADKLNDSYRDQLQKLQLSEMVGELFVAILADWNVDTQKTGLLYERQALRRQLVEQETMLSRARKLFVENIFKYDDYSEMKNEFRRITGVIKKELCDVATKLKIIEEQRKLDFRASIDVFKGFDSLDTADKKHLVSFFPPVDIDLNNSEVSIGYNVTLSKVIVRK</sequence>
<comment type="caution">
    <text evidence="8">The sequence shown here is derived from an EMBL/GenBank/DDBJ whole genome shotgun (WGS) entry which is preliminary data.</text>
</comment>
<dbReference type="PANTHER" id="PTHR30461:SF2">
    <property type="entry name" value="SERINE RECOMBINASE PINE-RELATED"/>
    <property type="match status" value="1"/>
</dbReference>
<dbReference type="Gene3D" id="3.40.50.1390">
    <property type="entry name" value="Resolvase, N-terminal catalytic domain"/>
    <property type="match status" value="1"/>
</dbReference>
<feature type="domain" description="Recombinase" evidence="7">
    <location>
        <begin position="159"/>
        <end position="268"/>
    </location>
</feature>
<dbReference type="SUPFAM" id="SSF53041">
    <property type="entry name" value="Resolvase-like"/>
    <property type="match status" value="1"/>
</dbReference>
<dbReference type="SMART" id="SM00857">
    <property type="entry name" value="Resolvase"/>
    <property type="match status" value="1"/>
</dbReference>
<dbReference type="PROSITE" id="PS51736">
    <property type="entry name" value="RECOMBINASES_3"/>
    <property type="match status" value="1"/>
</dbReference>
<keyword evidence="1" id="KW-0229">DNA integration</keyword>
<dbReference type="InterPro" id="IPR050639">
    <property type="entry name" value="SSR_resolvase"/>
</dbReference>
<evidence type="ECO:0000256" key="4">
    <source>
        <dbReference type="PIRSR" id="PIRSR606118-50"/>
    </source>
</evidence>
<dbReference type="OrthoDB" id="9815006at2"/>
<dbReference type="PANTHER" id="PTHR30461">
    <property type="entry name" value="DNA-INVERTASE FROM LAMBDOID PROPHAGE"/>
    <property type="match status" value="1"/>
</dbReference>
<dbReference type="Pfam" id="PF00239">
    <property type="entry name" value="Resolvase"/>
    <property type="match status" value="1"/>
</dbReference>
<evidence type="ECO:0000259" key="6">
    <source>
        <dbReference type="PROSITE" id="PS51736"/>
    </source>
</evidence>
<evidence type="ECO:0000256" key="1">
    <source>
        <dbReference type="ARBA" id="ARBA00022908"/>
    </source>
</evidence>